<dbReference type="PANTHER" id="PTHR21299:SF2">
    <property type="entry name" value="CYTIDYLATE KINASE"/>
    <property type="match status" value="1"/>
</dbReference>
<evidence type="ECO:0000256" key="4">
    <source>
        <dbReference type="ARBA" id="ARBA00022777"/>
    </source>
</evidence>
<accession>A0A3Q9FQW5</accession>
<comment type="similarity">
    <text evidence="1 8">Belongs to the cytidylate kinase family. Type 1 subfamily.</text>
</comment>
<dbReference type="SUPFAM" id="SSF52540">
    <property type="entry name" value="P-loop containing nucleoside triphosphate hydrolases"/>
    <property type="match status" value="1"/>
</dbReference>
<dbReference type="CDD" id="cd02020">
    <property type="entry name" value="CMPK"/>
    <property type="match status" value="1"/>
</dbReference>
<dbReference type="AlphaFoldDB" id="A0A3Q9FQW5"/>
<keyword evidence="11" id="KW-1185">Reference proteome</keyword>
<evidence type="ECO:0000259" key="9">
    <source>
        <dbReference type="Pfam" id="PF02224"/>
    </source>
</evidence>
<evidence type="ECO:0000256" key="2">
    <source>
        <dbReference type="ARBA" id="ARBA00022679"/>
    </source>
</evidence>
<keyword evidence="3 8" id="KW-0547">Nucleotide-binding</keyword>
<evidence type="ECO:0000256" key="5">
    <source>
        <dbReference type="ARBA" id="ARBA00022840"/>
    </source>
</evidence>
<dbReference type="GO" id="GO:0006220">
    <property type="term" value="P:pyrimidine nucleotide metabolic process"/>
    <property type="evidence" value="ECO:0007669"/>
    <property type="project" value="UniProtKB-UniRule"/>
</dbReference>
<dbReference type="EC" id="2.7.4.25" evidence="8"/>
<dbReference type="Gene3D" id="3.40.50.300">
    <property type="entry name" value="P-loop containing nucleotide triphosphate hydrolases"/>
    <property type="match status" value="1"/>
</dbReference>
<evidence type="ECO:0000313" key="11">
    <source>
        <dbReference type="Proteomes" id="UP000267268"/>
    </source>
</evidence>
<evidence type="ECO:0000256" key="3">
    <source>
        <dbReference type="ARBA" id="ARBA00022741"/>
    </source>
</evidence>
<dbReference type="PANTHER" id="PTHR21299">
    <property type="entry name" value="CYTIDYLATE KINASE/PANTOATE-BETA-ALANINE LIGASE"/>
    <property type="match status" value="1"/>
</dbReference>
<name>A0A3Q9FQW5_9BACT</name>
<dbReference type="KEGG" id="fll:EI427_10420"/>
<evidence type="ECO:0000256" key="7">
    <source>
        <dbReference type="ARBA" id="ARBA00048478"/>
    </source>
</evidence>
<keyword evidence="2 8" id="KW-0808">Transferase</keyword>
<organism evidence="10 11">
    <name type="scientific">Flammeovirga pectinis</name>
    <dbReference type="NCBI Taxonomy" id="2494373"/>
    <lineage>
        <taxon>Bacteria</taxon>
        <taxon>Pseudomonadati</taxon>
        <taxon>Bacteroidota</taxon>
        <taxon>Cytophagia</taxon>
        <taxon>Cytophagales</taxon>
        <taxon>Flammeovirgaceae</taxon>
        <taxon>Flammeovirga</taxon>
    </lineage>
</organism>
<keyword evidence="8" id="KW-0963">Cytoplasm</keyword>
<dbReference type="GO" id="GO:0005829">
    <property type="term" value="C:cytosol"/>
    <property type="evidence" value="ECO:0007669"/>
    <property type="project" value="TreeGrafter"/>
</dbReference>
<feature type="binding site" evidence="8">
    <location>
        <begin position="10"/>
        <end position="18"/>
    </location>
    <ligand>
        <name>ATP</name>
        <dbReference type="ChEBI" id="CHEBI:30616"/>
    </ligand>
</feature>
<dbReference type="GO" id="GO:0015949">
    <property type="term" value="P:nucleobase-containing small molecule interconversion"/>
    <property type="evidence" value="ECO:0007669"/>
    <property type="project" value="TreeGrafter"/>
</dbReference>
<dbReference type="OrthoDB" id="9807434at2"/>
<dbReference type="InterPro" id="IPR011994">
    <property type="entry name" value="Cytidylate_kinase_dom"/>
</dbReference>
<sequence>MEKIIIALDGHAGCGKSTTAKAVAKELDYIFIDTGAMYRAVTYYFLSNNVDFSDALEVENALKEISLKFVLNPTSGIGEIHINGENVEPFIRNMEITSRVSDVASIKAVRVFNVAEQQEMGKEKGIVMDGRDIGTVVFPNAELKIFMTADVTVRAKRRLVEMESKGVDTSLEDVEADIRNRDHLDSTRKESPLKKADDAVVVDTSGLTIDQQVESILKLAKNIISA</sequence>
<gene>
    <name evidence="8" type="primary">cmk</name>
    <name evidence="10" type="ORF">EI427_10420</name>
</gene>
<comment type="subcellular location">
    <subcellularLocation>
        <location evidence="8">Cytoplasm</location>
    </subcellularLocation>
</comment>
<dbReference type="RefSeq" id="WP_126614335.1">
    <property type="nucleotide sequence ID" value="NZ_CP034562.1"/>
</dbReference>
<dbReference type="EMBL" id="CP034562">
    <property type="protein sequence ID" value="AZQ62636.1"/>
    <property type="molecule type" value="Genomic_DNA"/>
</dbReference>
<proteinExistence type="inferred from homology"/>
<dbReference type="GO" id="GO:0036431">
    <property type="term" value="F:dCMP kinase activity"/>
    <property type="evidence" value="ECO:0007669"/>
    <property type="project" value="InterPro"/>
</dbReference>
<comment type="catalytic activity">
    <reaction evidence="7 8">
        <text>CMP + ATP = CDP + ADP</text>
        <dbReference type="Rhea" id="RHEA:11600"/>
        <dbReference type="ChEBI" id="CHEBI:30616"/>
        <dbReference type="ChEBI" id="CHEBI:58069"/>
        <dbReference type="ChEBI" id="CHEBI:60377"/>
        <dbReference type="ChEBI" id="CHEBI:456216"/>
        <dbReference type="EC" id="2.7.4.25"/>
    </reaction>
</comment>
<keyword evidence="4 8" id="KW-0418">Kinase</keyword>
<evidence type="ECO:0000256" key="1">
    <source>
        <dbReference type="ARBA" id="ARBA00009427"/>
    </source>
</evidence>
<protein>
    <recommendedName>
        <fullName evidence="8">Cytidylate kinase</fullName>
        <shortName evidence="8">CK</shortName>
        <ecNumber evidence="8">2.7.4.25</ecNumber>
    </recommendedName>
    <alternativeName>
        <fullName evidence="8">Cytidine monophosphate kinase</fullName>
        <shortName evidence="8">CMP kinase</shortName>
    </alternativeName>
</protein>
<evidence type="ECO:0000256" key="8">
    <source>
        <dbReference type="HAMAP-Rule" id="MF_00238"/>
    </source>
</evidence>
<dbReference type="GO" id="GO:0005524">
    <property type="term" value="F:ATP binding"/>
    <property type="evidence" value="ECO:0007669"/>
    <property type="project" value="UniProtKB-UniRule"/>
</dbReference>
<evidence type="ECO:0000313" key="10">
    <source>
        <dbReference type="EMBL" id="AZQ62636.1"/>
    </source>
</evidence>
<dbReference type="HAMAP" id="MF_00238">
    <property type="entry name" value="Cytidyl_kinase_type1"/>
    <property type="match status" value="1"/>
</dbReference>
<dbReference type="InterPro" id="IPR027417">
    <property type="entry name" value="P-loop_NTPase"/>
</dbReference>
<dbReference type="Pfam" id="PF02224">
    <property type="entry name" value="Cytidylate_kin"/>
    <property type="match status" value="1"/>
</dbReference>
<reference evidence="10 11" key="1">
    <citation type="submission" date="2018-12" db="EMBL/GenBank/DDBJ databases">
        <title>Flammeovirga pectinis sp. nov., isolated from the gut of the Korean scallop, Patinopecten yessoensis.</title>
        <authorList>
            <person name="Bae J.-W."/>
            <person name="Jeong Y.-S."/>
            <person name="Kang W."/>
        </authorList>
    </citation>
    <scope>NUCLEOTIDE SEQUENCE [LARGE SCALE GENOMIC DNA]</scope>
    <source>
        <strain evidence="10 11">L12M1</strain>
    </source>
</reference>
<dbReference type="NCBIfam" id="TIGR00017">
    <property type="entry name" value="cmk"/>
    <property type="match status" value="1"/>
</dbReference>
<evidence type="ECO:0000256" key="6">
    <source>
        <dbReference type="ARBA" id="ARBA00047615"/>
    </source>
</evidence>
<keyword evidence="5 8" id="KW-0067">ATP-binding</keyword>
<dbReference type="Proteomes" id="UP000267268">
    <property type="component" value="Chromosome 1"/>
</dbReference>
<dbReference type="GO" id="GO:0036430">
    <property type="term" value="F:CMP kinase activity"/>
    <property type="evidence" value="ECO:0007669"/>
    <property type="project" value="RHEA"/>
</dbReference>
<comment type="catalytic activity">
    <reaction evidence="6 8">
        <text>dCMP + ATP = dCDP + ADP</text>
        <dbReference type="Rhea" id="RHEA:25094"/>
        <dbReference type="ChEBI" id="CHEBI:30616"/>
        <dbReference type="ChEBI" id="CHEBI:57566"/>
        <dbReference type="ChEBI" id="CHEBI:58593"/>
        <dbReference type="ChEBI" id="CHEBI:456216"/>
        <dbReference type="EC" id="2.7.4.25"/>
    </reaction>
</comment>
<dbReference type="InterPro" id="IPR003136">
    <property type="entry name" value="Cytidylate_kin"/>
</dbReference>
<feature type="domain" description="Cytidylate kinase" evidence="9">
    <location>
        <begin position="6"/>
        <end position="221"/>
    </location>
</feature>